<evidence type="ECO:0000313" key="2">
    <source>
        <dbReference type="Proteomes" id="UP000075840"/>
    </source>
</evidence>
<dbReference type="PANTHER" id="PTHR31635">
    <property type="entry name" value="REVERSE TRANSCRIPTASE DOMAIN-CONTAINING PROTEIN-RELATED"/>
    <property type="match status" value="1"/>
</dbReference>
<keyword evidence="2" id="KW-1185">Reference proteome</keyword>
<dbReference type="PROSITE" id="PS50878">
    <property type="entry name" value="RT_POL"/>
    <property type="match status" value="1"/>
</dbReference>
<protein>
    <submittedName>
        <fullName evidence="1">Uncharacterized protein</fullName>
    </submittedName>
</protein>
<dbReference type="InterPro" id="IPR000477">
    <property type="entry name" value="RT_dom"/>
</dbReference>
<accession>A0A182IEA8</accession>
<dbReference type="EMBL" id="APCN01008048">
    <property type="status" value="NOT_ANNOTATED_CDS"/>
    <property type="molecule type" value="Genomic_DNA"/>
</dbReference>
<dbReference type="PANTHER" id="PTHR31635:SF196">
    <property type="entry name" value="REVERSE TRANSCRIPTASE DOMAIN-CONTAINING PROTEIN-RELATED"/>
    <property type="match status" value="1"/>
</dbReference>
<dbReference type="VEuPathDB" id="VectorBase:AARA011933"/>
<dbReference type="CDD" id="cd01650">
    <property type="entry name" value="RT_nLTR_like"/>
    <property type="match status" value="1"/>
</dbReference>
<dbReference type="Proteomes" id="UP000075840">
    <property type="component" value="Unassembled WGS sequence"/>
</dbReference>
<proteinExistence type="predicted"/>
<dbReference type="EnsemblMetazoa" id="AARA011933-RA">
    <property type="protein sequence ID" value="AARA011933-PA"/>
    <property type="gene ID" value="AARA011933"/>
</dbReference>
<dbReference type="SUPFAM" id="SSF56672">
    <property type="entry name" value="DNA/RNA polymerases"/>
    <property type="match status" value="1"/>
</dbReference>
<organism evidence="1 2">
    <name type="scientific">Anopheles arabiensis</name>
    <name type="common">Mosquito</name>
    <dbReference type="NCBI Taxonomy" id="7173"/>
    <lineage>
        <taxon>Eukaryota</taxon>
        <taxon>Metazoa</taxon>
        <taxon>Ecdysozoa</taxon>
        <taxon>Arthropoda</taxon>
        <taxon>Hexapoda</taxon>
        <taxon>Insecta</taxon>
        <taxon>Pterygota</taxon>
        <taxon>Neoptera</taxon>
        <taxon>Endopterygota</taxon>
        <taxon>Diptera</taxon>
        <taxon>Nematocera</taxon>
        <taxon>Culicoidea</taxon>
        <taxon>Culicidae</taxon>
        <taxon>Anophelinae</taxon>
        <taxon>Anopheles</taxon>
    </lineage>
</organism>
<reference evidence="1" key="1">
    <citation type="submission" date="2022-08" db="UniProtKB">
        <authorList>
            <consortium name="EnsemblMetazoa"/>
        </authorList>
    </citation>
    <scope>IDENTIFICATION</scope>
    <source>
        <strain evidence="1">Dongola</strain>
    </source>
</reference>
<dbReference type="GO" id="GO:0071897">
    <property type="term" value="P:DNA biosynthetic process"/>
    <property type="evidence" value="ECO:0007669"/>
    <property type="project" value="UniProtKB-ARBA"/>
</dbReference>
<sequence length="549" mass="61907">MGEITPDDIMDAIKKSASRKSPGPDGIPKEFYFRAYGIIHRELHLILNEALEGGFPRNFVDGVIVLVGKRGSTGAVSCFRPISLLNTDFKLLLRVIKPRLDSIIRKWGIISTAQKCSNKPCNIFQAVLSVKERVVDLRNQRKYGLVRLLRTVGERSSSRILVNGNLSPSLPIRRSVRQGDPLSMHFFVLYLNPLITRLEIICCDQDDLINAYADDVSVVTTFLSKLEEVKAAIEAFGRTAGAKLNVEKNYGTTHRTHHTNSLPNTCTVAAGKRLRLLGILFTDNIREAMGHNWENAVQHSGIHLIRLHRVRNLNLAQKVVLLNTFLLPKLWFIASVCSARSMDIDLISRTVRSFLWDGSGGFRIPLTQLALPRRRGGLNLHIPAITATALLVNRLRQMMIERLSDPKVALESPSTDWRWIWKNVSSFKLSSHQRSMLYLLVHNKVSHGLLLDRMNRASSTCSFCSREETLEHRFALCSRVAGAWSILMQAIEAVVPNHNLNFPSLLLPILSHISIRKRIPILRLFANYIIYIVGNNNAVIDEEILKCSL</sequence>
<evidence type="ECO:0000313" key="1">
    <source>
        <dbReference type="EnsemblMetazoa" id="AARA011933-PA"/>
    </source>
</evidence>
<name>A0A182IEA8_ANOAR</name>
<dbReference type="InterPro" id="IPR043502">
    <property type="entry name" value="DNA/RNA_pol_sf"/>
</dbReference>
<dbReference type="Pfam" id="PF00078">
    <property type="entry name" value="RVT_1"/>
    <property type="match status" value="1"/>
</dbReference>
<dbReference type="EMBL" id="APCN01008049">
    <property type="status" value="NOT_ANNOTATED_CDS"/>
    <property type="molecule type" value="Genomic_DNA"/>
</dbReference>
<dbReference type="AlphaFoldDB" id="A0A182IEA8"/>